<dbReference type="PROSITE" id="PS00198">
    <property type="entry name" value="4FE4S_FER_1"/>
    <property type="match status" value="2"/>
</dbReference>
<feature type="domain" description="4Fe-4S ferredoxin-type" evidence="8">
    <location>
        <begin position="95"/>
        <end position="124"/>
    </location>
</feature>
<dbReference type="GO" id="GO:0051539">
    <property type="term" value="F:4 iron, 4 sulfur cluster binding"/>
    <property type="evidence" value="ECO:0007669"/>
    <property type="project" value="UniProtKB-KW"/>
</dbReference>
<evidence type="ECO:0000259" key="8">
    <source>
        <dbReference type="PROSITE" id="PS51379"/>
    </source>
</evidence>
<keyword evidence="5" id="KW-0408">Iron</keyword>
<dbReference type="RefSeq" id="WP_084626034.1">
    <property type="nucleotide sequence ID" value="NZ_CP009520.1"/>
</dbReference>
<dbReference type="SUPFAM" id="SSF46548">
    <property type="entry name" value="alpha-helical ferredoxin"/>
    <property type="match status" value="1"/>
</dbReference>
<dbReference type="InterPro" id="IPR009051">
    <property type="entry name" value="Helical_ferredxn"/>
</dbReference>
<dbReference type="PANTHER" id="PTHR43255:SF1">
    <property type="entry name" value="IRON-SULFUR-BINDING OXIDOREDUCTASE FADF-RELATED"/>
    <property type="match status" value="1"/>
</dbReference>
<dbReference type="GO" id="GO:0016491">
    <property type="term" value="F:oxidoreductase activity"/>
    <property type="evidence" value="ECO:0007669"/>
    <property type="project" value="UniProtKB-KW"/>
</dbReference>
<feature type="region of interest" description="Disordered" evidence="7">
    <location>
        <begin position="1"/>
        <end position="42"/>
    </location>
</feature>
<dbReference type="AlphaFoldDB" id="A0A0E3Q210"/>
<keyword evidence="3" id="KW-0479">Metal-binding</keyword>
<dbReference type="PATRIC" id="fig|1434123.4.peg.30"/>
<dbReference type="GO" id="GO:0046872">
    <property type="term" value="F:metal ion binding"/>
    <property type="evidence" value="ECO:0007669"/>
    <property type="project" value="UniProtKB-KW"/>
</dbReference>
<evidence type="ECO:0000256" key="2">
    <source>
        <dbReference type="ARBA" id="ARBA00022485"/>
    </source>
</evidence>
<evidence type="ECO:0000313" key="10">
    <source>
        <dbReference type="Proteomes" id="UP000033096"/>
    </source>
</evidence>
<dbReference type="HOGENOM" id="CLU_023081_2_0_2"/>
<evidence type="ECO:0000256" key="4">
    <source>
        <dbReference type="ARBA" id="ARBA00023002"/>
    </source>
</evidence>
<keyword evidence="4" id="KW-0560">Oxidoreductase</keyword>
<protein>
    <submittedName>
        <fullName evidence="9">Fe-S oxidoreductase</fullName>
    </submittedName>
</protein>
<evidence type="ECO:0000256" key="3">
    <source>
        <dbReference type="ARBA" id="ARBA00022723"/>
    </source>
</evidence>
<feature type="domain" description="4Fe-4S ferredoxin-type" evidence="8">
    <location>
        <begin position="42"/>
        <end position="75"/>
    </location>
</feature>
<dbReference type="InterPro" id="IPR017900">
    <property type="entry name" value="4Fe4S_Fe_S_CS"/>
</dbReference>
<dbReference type="Pfam" id="PF13183">
    <property type="entry name" value="Fer4_8"/>
    <property type="match status" value="1"/>
</dbReference>
<keyword evidence="6" id="KW-0411">Iron-sulfur</keyword>
<dbReference type="InterPro" id="IPR051460">
    <property type="entry name" value="HdrC_iron-sulfur_subunit"/>
</dbReference>
<comment type="similarity">
    <text evidence="1">Belongs to the HdrC family.</text>
</comment>
<feature type="compositionally biased region" description="Basic and acidic residues" evidence="7">
    <location>
        <begin position="1"/>
        <end position="27"/>
    </location>
</feature>
<evidence type="ECO:0000256" key="1">
    <source>
        <dbReference type="ARBA" id="ARBA00007097"/>
    </source>
</evidence>
<dbReference type="STRING" id="1434123.MSVAZ_0061"/>
<name>A0A0E3Q210_9EURY</name>
<evidence type="ECO:0000313" key="9">
    <source>
        <dbReference type="EMBL" id="AKB42330.1"/>
    </source>
</evidence>
<dbReference type="Proteomes" id="UP000033096">
    <property type="component" value="Chromosome"/>
</dbReference>
<dbReference type="EMBL" id="CP009520">
    <property type="protein sequence ID" value="AKB42330.1"/>
    <property type="molecule type" value="Genomic_DNA"/>
</dbReference>
<dbReference type="GeneID" id="24808405"/>
<gene>
    <name evidence="9" type="ORF">MSVAZ_0061</name>
</gene>
<reference evidence="9 10" key="1">
    <citation type="submission" date="2014-07" db="EMBL/GenBank/DDBJ databases">
        <title>Methanogenic archaea and the global carbon cycle.</title>
        <authorList>
            <person name="Henriksen J.R."/>
            <person name="Luke J."/>
            <person name="Reinhart S."/>
            <person name="Benedict M.N."/>
            <person name="Youngblut N.D."/>
            <person name="Metcalf M.E."/>
            <person name="Whitaker R.J."/>
            <person name="Metcalf W.W."/>
        </authorList>
    </citation>
    <scope>NUCLEOTIDE SEQUENCE [LARGE SCALE GENOMIC DNA]</scope>
    <source>
        <strain evidence="9 10">Z-761</strain>
    </source>
</reference>
<dbReference type="Pfam" id="PF02754">
    <property type="entry name" value="CCG"/>
    <property type="match status" value="2"/>
</dbReference>
<keyword evidence="10" id="KW-1185">Reference proteome</keyword>
<dbReference type="PROSITE" id="PS51379">
    <property type="entry name" value="4FE4S_FER_2"/>
    <property type="match status" value="2"/>
</dbReference>
<dbReference type="InterPro" id="IPR017896">
    <property type="entry name" value="4Fe4S_Fe-S-bd"/>
</dbReference>
<organism evidence="9 10">
    <name type="scientific">Methanosarcina vacuolata Z-761</name>
    <dbReference type="NCBI Taxonomy" id="1434123"/>
    <lineage>
        <taxon>Archaea</taxon>
        <taxon>Methanobacteriati</taxon>
        <taxon>Methanobacteriota</taxon>
        <taxon>Stenosarchaea group</taxon>
        <taxon>Methanomicrobia</taxon>
        <taxon>Methanosarcinales</taxon>
        <taxon>Methanosarcinaceae</taxon>
        <taxon>Methanosarcina</taxon>
    </lineage>
</organism>
<proteinExistence type="inferred from homology"/>
<dbReference type="InterPro" id="IPR004017">
    <property type="entry name" value="Cys_rich_dom"/>
</dbReference>
<sequence>MKNEGKKETEQAKKPAKTKITDNEIKITDNGINGNESESEKQSFEVDRRSVYRCVQCGTCRSVCPVFDVVGWESANTRGRMLIIKSLLEGRPPSEDVLPSLASCTTCGICASKCPAGANPPEVVEAARAQLVKCGITTDAQENLKSAIMTYGNSFGETRGRKHWLSEAELSKLPHKSDYVYFVGCFDSYRYPEFAKRTFEILQRFGVTLLPDEQCCASPLLRTGFREEAEEVMKHNLEQIRKVGAHTIITSCAGCYTTLKNNYPEELKVISLPEFLAEHLEELNLKKLDLTVTYHDPCHLGRHNKVYDAPRKVIQAICTLKEMKNIKENARCCGGGGGVRTGYPDISLELARNRLQDVPEGMDYIVTSCPLCVRNLRDAGGNIEVIDIVELVAMAME</sequence>
<dbReference type="GO" id="GO:0005886">
    <property type="term" value="C:plasma membrane"/>
    <property type="evidence" value="ECO:0007669"/>
    <property type="project" value="TreeGrafter"/>
</dbReference>
<dbReference type="KEGG" id="mvc:MSVAZ_0061"/>
<evidence type="ECO:0000256" key="5">
    <source>
        <dbReference type="ARBA" id="ARBA00023004"/>
    </source>
</evidence>
<keyword evidence="2" id="KW-0004">4Fe-4S</keyword>
<accession>A0A0E3Q210</accession>
<dbReference type="Gene3D" id="1.10.1060.10">
    <property type="entry name" value="Alpha-helical ferredoxin"/>
    <property type="match status" value="1"/>
</dbReference>
<evidence type="ECO:0000256" key="6">
    <source>
        <dbReference type="ARBA" id="ARBA00023014"/>
    </source>
</evidence>
<evidence type="ECO:0000256" key="7">
    <source>
        <dbReference type="SAM" id="MobiDB-lite"/>
    </source>
</evidence>
<dbReference type="PANTHER" id="PTHR43255">
    <property type="entry name" value="IRON-SULFUR-BINDING OXIDOREDUCTASE FADF-RELATED-RELATED"/>
    <property type="match status" value="1"/>
</dbReference>